<dbReference type="GO" id="GO:0046872">
    <property type="term" value="F:metal ion binding"/>
    <property type="evidence" value="ECO:0007669"/>
    <property type="project" value="UniProtKB-KW"/>
</dbReference>
<dbReference type="GO" id="GO:0042262">
    <property type="term" value="P:DNA protection"/>
    <property type="evidence" value="ECO:0007669"/>
    <property type="project" value="InterPro"/>
</dbReference>
<dbReference type="PANTHER" id="PTHR43758:SF2">
    <property type="entry name" value="OXIDIZED PURINE NUCLEOSIDE TRIPHOSPHATE HYDROLASE"/>
    <property type="match status" value="1"/>
</dbReference>
<dbReference type="InterPro" id="IPR015797">
    <property type="entry name" value="NUDIX_hydrolase-like_dom_sf"/>
</dbReference>
<dbReference type="Gene3D" id="3.90.79.10">
    <property type="entry name" value="Nucleoside Triphosphate Pyrophosphohydrolase"/>
    <property type="match status" value="1"/>
</dbReference>
<name>A0A1C7NKW1_9FUNG</name>
<keyword evidence="5" id="KW-0378">Hydrolase</keyword>
<comment type="cofactor">
    <cofactor evidence="1">
        <name>Mg(2+)</name>
        <dbReference type="ChEBI" id="CHEBI:18420"/>
    </cofactor>
</comment>
<protein>
    <submittedName>
        <fullName evidence="7">7,8-dihydro-8-oxoguanine triphosphatase</fullName>
    </submittedName>
</protein>
<dbReference type="Proteomes" id="UP000093000">
    <property type="component" value="Unassembled WGS sequence"/>
</dbReference>
<evidence type="ECO:0000256" key="4">
    <source>
        <dbReference type="ARBA" id="ARBA00022723"/>
    </source>
</evidence>
<reference evidence="7 8" key="1">
    <citation type="submission" date="2016-03" db="EMBL/GenBank/DDBJ databases">
        <title>Choanephora cucurbitarum.</title>
        <authorList>
            <person name="Min B."/>
            <person name="Park H."/>
            <person name="Park J.-H."/>
            <person name="Shin H.-D."/>
            <person name="Choi I.-G."/>
        </authorList>
    </citation>
    <scope>NUCLEOTIDE SEQUENCE [LARGE SCALE GENOMIC DNA]</scope>
    <source>
        <strain evidence="7 8">KUS-F28377</strain>
    </source>
</reference>
<comment type="similarity">
    <text evidence="2">Belongs to the Nudix hydrolase family.</text>
</comment>
<evidence type="ECO:0000313" key="7">
    <source>
        <dbReference type="EMBL" id="OBZ87944.1"/>
    </source>
</evidence>
<dbReference type="CDD" id="cd03427">
    <property type="entry name" value="NUDIX_MTH1_Nudt1"/>
    <property type="match status" value="1"/>
</dbReference>
<dbReference type="AlphaFoldDB" id="A0A1C7NKW1"/>
<evidence type="ECO:0000256" key="2">
    <source>
        <dbReference type="ARBA" id="ARBA00005582"/>
    </source>
</evidence>
<comment type="subunit">
    <text evidence="3">Monomer.</text>
</comment>
<dbReference type="InParanoid" id="A0A1C7NKW1"/>
<dbReference type="GO" id="GO:0008413">
    <property type="term" value="F:8-oxo-7,8-dihydroguanosine triphosphate pyrophosphatase activity"/>
    <property type="evidence" value="ECO:0007669"/>
    <property type="project" value="InterPro"/>
</dbReference>
<evidence type="ECO:0000256" key="5">
    <source>
        <dbReference type="ARBA" id="ARBA00022801"/>
    </source>
</evidence>
<dbReference type="GO" id="GO:0005737">
    <property type="term" value="C:cytoplasm"/>
    <property type="evidence" value="ECO:0007669"/>
    <property type="project" value="TreeGrafter"/>
</dbReference>
<keyword evidence="4" id="KW-0479">Metal-binding</keyword>
<keyword evidence="8" id="KW-1185">Reference proteome</keyword>
<gene>
    <name evidence="7" type="primary">Nudt1</name>
    <name evidence="7" type="ORF">A0J61_03998</name>
</gene>
<evidence type="ECO:0000313" key="8">
    <source>
        <dbReference type="Proteomes" id="UP000093000"/>
    </source>
</evidence>
<evidence type="ECO:0000256" key="3">
    <source>
        <dbReference type="ARBA" id="ARBA00011245"/>
    </source>
</evidence>
<dbReference type="PRINTS" id="PR01403">
    <property type="entry name" value="8OXTPHPHTASE"/>
</dbReference>
<dbReference type="EMBL" id="LUGH01000186">
    <property type="protein sequence ID" value="OBZ87944.1"/>
    <property type="molecule type" value="Genomic_DNA"/>
</dbReference>
<comment type="caution">
    <text evidence="7">The sequence shown here is derived from an EMBL/GenBank/DDBJ whole genome shotgun (WGS) entry which is preliminary data.</text>
</comment>
<keyword evidence="6" id="KW-0460">Magnesium</keyword>
<dbReference type="PANTHER" id="PTHR43758">
    <property type="entry name" value="7,8-DIHYDRO-8-OXOGUANINE TRIPHOSPHATASE"/>
    <property type="match status" value="1"/>
</dbReference>
<evidence type="ECO:0000256" key="1">
    <source>
        <dbReference type="ARBA" id="ARBA00001946"/>
    </source>
</evidence>
<accession>A0A1C7NKW1</accession>
<dbReference type="SUPFAM" id="SSF55811">
    <property type="entry name" value="Nudix"/>
    <property type="match status" value="1"/>
</dbReference>
<evidence type="ECO:0000256" key="6">
    <source>
        <dbReference type="ARBA" id="ARBA00022842"/>
    </source>
</evidence>
<organism evidence="7 8">
    <name type="scientific">Choanephora cucurbitarum</name>
    <dbReference type="NCBI Taxonomy" id="101091"/>
    <lineage>
        <taxon>Eukaryota</taxon>
        <taxon>Fungi</taxon>
        <taxon>Fungi incertae sedis</taxon>
        <taxon>Mucoromycota</taxon>
        <taxon>Mucoromycotina</taxon>
        <taxon>Mucoromycetes</taxon>
        <taxon>Mucorales</taxon>
        <taxon>Mucorineae</taxon>
        <taxon>Choanephoraceae</taxon>
        <taxon>Choanephoroideae</taxon>
        <taxon>Choanephora</taxon>
    </lineage>
</organism>
<dbReference type="OrthoDB" id="447842at2759"/>
<sequence length="118" mass="13921">MEESEIEALDLQKQGLLLFTFEGDPVALETHIFVVKKYQGQPKETEEMKPEWFALDAIPFDKMWSDDKFWFPFLLSHQSFTGHFHFAKDQKTIIKNNLKEVKQLSEGFDLDHAWQSLN</sequence>
<dbReference type="InterPro" id="IPR003563">
    <property type="entry name" value="8ODP"/>
</dbReference>
<dbReference type="STRING" id="101091.A0A1C7NKW1"/>
<proteinExistence type="inferred from homology"/>